<comment type="caution">
    <text evidence="2">The sequence shown here is derived from an EMBL/GenBank/DDBJ whole genome shotgun (WGS) entry which is preliminary data.</text>
</comment>
<dbReference type="EMBL" id="LGRN01000182">
    <property type="protein sequence ID" value="OJD15009.1"/>
    <property type="molecule type" value="Genomic_DNA"/>
</dbReference>
<reference evidence="2 3" key="1">
    <citation type="submission" date="2015-07" db="EMBL/GenBank/DDBJ databases">
        <title>Emmonsia species relationships and genome sequence.</title>
        <authorList>
            <consortium name="The Broad Institute Genomics Platform"/>
            <person name="Cuomo C.A."/>
            <person name="Munoz J.F."/>
            <person name="Imamovic A."/>
            <person name="Priest M.E."/>
            <person name="Young S."/>
            <person name="Clay O.K."/>
            <person name="McEwen J.G."/>
        </authorList>
    </citation>
    <scope>NUCLEOTIDE SEQUENCE [LARGE SCALE GENOMIC DNA]</scope>
    <source>
        <strain evidence="2 3">UAMH 9510</strain>
    </source>
</reference>
<gene>
    <name evidence="2" type="ORF">AJ78_04694</name>
</gene>
<protein>
    <submittedName>
        <fullName evidence="2">Uncharacterized protein</fullName>
    </submittedName>
</protein>
<evidence type="ECO:0000313" key="3">
    <source>
        <dbReference type="Proteomes" id="UP000182235"/>
    </source>
</evidence>
<evidence type="ECO:0000313" key="2">
    <source>
        <dbReference type="EMBL" id="OJD15009.1"/>
    </source>
</evidence>
<proteinExistence type="predicted"/>
<feature type="region of interest" description="Disordered" evidence="1">
    <location>
        <begin position="1"/>
        <end position="60"/>
    </location>
</feature>
<dbReference type="VEuPathDB" id="FungiDB:AJ78_04694"/>
<dbReference type="Proteomes" id="UP000182235">
    <property type="component" value="Unassembled WGS sequence"/>
</dbReference>
<sequence>MDNPMRQNPPDPPPAYEETESHHLELSNSTEQLPHSHPQPPPQLQSTPYHNLTAQPPLPDLSDITLDGTLIYPTTPPATSLYAVSHDLDLGHRAIEVSRLVPRRTSSGALSPNANPRDKIIYKFSRPVVYDPVEIVGQRRSTLPGILQLKSTRQLLKTGWVLWHVYRNTESMIFRVKPTRNPERQEVLEWQDGCGAIIAIETLATYPPDDDQLGRSRARRPRLQVVSATPLDDMMMDVLVTAWCARIWITFKIKQEEEKEKNTPTRELVKQRLGYVSEQATVAMYGPKPR</sequence>
<organism evidence="2 3">
    <name type="scientific">Emergomyces pasteurianus Ep9510</name>
    <dbReference type="NCBI Taxonomy" id="1447872"/>
    <lineage>
        <taxon>Eukaryota</taxon>
        <taxon>Fungi</taxon>
        <taxon>Dikarya</taxon>
        <taxon>Ascomycota</taxon>
        <taxon>Pezizomycotina</taxon>
        <taxon>Eurotiomycetes</taxon>
        <taxon>Eurotiomycetidae</taxon>
        <taxon>Onygenales</taxon>
        <taxon>Ajellomycetaceae</taxon>
        <taxon>Emergomyces</taxon>
    </lineage>
</organism>
<dbReference type="AlphaFoldDB" id="A0A1J9PES6"/>
<evidence type="ECO:0000256" key="1">
    <source>
        <dbReference type="SAM" id="MobiDB-lite"/>
    </source>
</evidence>
<dbReference type="OrthoDB" id="4196148at2759"/>
<keyword evidence="3" id="KW-1185">Reference proteome</keyword>
<accession>A0A1J9PES6</accession>
<name>A0A1J9PES6_9EURO</name>